<reference evidence="11" key="1">
    <citation type="journal article" date="2020" name="mSystems">
        <title>Genome- and Community-Level Interaction Insights into Carbon Utilization and Element Cycling Functions of Hydrothermarchaeota in Hydrothermal Sediment.</title>
        <authorList>
            <person name="Zhou Z."/>
            <person name="Liu Y."/>
            <person name="Xu W."/>
            <person name="Pan J."/>
            <person name="Luo Z.H."/>
            <person name="Li M."/>
        </authorList>
    </citation>
    <scope>NUCLEOTIDE SEQUENCE [LARGE SCALE GENOMIC DNA]</scope>
    <source>
        <strain evidence="11">SpSt-123</strain>
    </source>
</reference>
<dbReference type="Gene3D" id="3.20.20.390">
    <property type="entry name" value="FMN-linked oxidoreductases"/>
    <property type="match status" value="1"/>
</dbReference>
<keyword evidence="3 10" id="KW-0808">Transferase</keyword>
<dbReference type="EC" id="2.5.1.41" evidence="10"/>
<dbReference type="FunFam" id="3.20.20.390:FF:000001">
    <property type="entry name" value="Heptaprenylglyceryl phosphate synthase"/>
    <property type="match status" value="1"/>
</dbReference>
<keyword evidence="5 10" id="KW-0460">Magnesium</keyword>
<feature type="binding site" evidence="10">
    <location>
        <begin position="226"/>
        <end position="227"/>
    </location>
    <ligand>
        <name>sn-glycerol 1-phosphate</name>
        <dbReference type="ChEBI" id="CHEBI:57685"/>
    </ligand>
</feature>
<name>A0A7C1IFT6_9CREN</name>
<comment type="caution">
    <text evidence="10">Lacks conserved residue(s) required for the propagation of feature annotation.</text>
</comment>
<evidence type="ECO:0000256" key="2">
    <source>
        <dbReference type="ARBA" id="ARBA00022516"/>
    </source>
</evidence>
<evidence type="ECO:0000256" key="4">
    <source>
        <dbReference type="ARBA" id="ARBA00022723"/>
    </source>
</evidence>
<dbReference type="GO" id="GO:0046474">
    <property type="term" value="P:glycerophospholipid biosynthetic process"/>
    <property type="evidence" value="ECO:0007669"/>
    <property type="project" value="UniProtKB-UniRule"/>
</dbReference>
<dbReference type="InterPro" id="IPR008205">
    <property type="entry name" value="GGGP_HepGP_synthase"/>
</dbReference>
<dbReference type="HAMAP" id="MF_00112">
    <property type="entry name" value="GGGP_HepGP_synthase"/>
    <property type="match status" value="1"/>
</dbReference>
<dbReference type="NCBIfam" id="TIGR01769">
    <property type="entry name" value="GGGP"/>
    <property type="match status" value="1"/>
</dbReference>
<comment type="caution">
    <text evidence="11">The sequence shown here is derived from an EMBL/GenBank/DDBJ whole genome shotgun (WGS) entry which is preliminary data.</text>
</comment>
<sequence length="246" mass="26159">MNKGKVEKYLLERRKEGPLHLSLIDPDKTNGERAEKIGDMLASVGTDAFLVGGSTGICPFETEQVVRSLKKTGLPVIIFPGGLSNIVPSADAILYMSLLNSDDPYFIIGAHIQGCLLIKKYNIETLPTAYIIVGHGGAAGHVGKARPVPYENPELAALYVLAGSMLGMRFAYLEAGSGAPYPVPPQAVALSKKLSPETFVIVGGGIRDPKTAYELVKAGADAIVTGTIIEKDPEALREIIKTLSKT</sequence>
<dbReference type="SUPFAM" id="SSF51395">
    <property type="entry name" value="FMN-linked oxidoreductases"/>
    <property type="match status" value="1"/>
</dbReference>
<evidence type="ECO:0000256" key="1">
    <source>
        <dbReference type="ARBA" id="ARBA00022490"/>
    </source>
</evidence>
<accession>A0A7C1IFT6</accession>
<evidence type="ECO:0000256" key="7">
    <source>
        <dbReference type="ARBA" id="ARBA00023209"/>
    </source>
</evidence>
<dbReference type="UniPathway" id="UPA00940"/>
<comment type="function">
    <text evidence="10">Prenyltransferase that catalyzes the transfer of the geranylgeranyl moiety of geranylgeranyl diphosphate (GGPP) to the C3 hydroxyl of sn-glycerol-1-phosphate (G1P). This reaction is the first ether-bond-formation step in the biosynthesis of archaeal membrane lipids.</text>
</comment>
<dbReference type="Pfam" id="PF01884">
    <property type="entry name" value="PcrB"/>
    <property type="match status" value="1"/>
</dbReference>
<dbReference type="EMBL" id="DSDY01000136">
    <property type="protein sequence ID" value="HDS10831.1"/>
    <property type="molecule type" value="Genomic_DNA"/>
</dbReference>
<dbReference type="CDD" id="cd02812">
    <property type="entry name" value="PcrB_like"/>
    <property type="match status" value="1"/>
</dbReference>
<comment type="subcellular location">
    <subcellularLocation>
        <location evidence="10">Cytoplasm</location>
    </subcellularLocation>
</comment>
<proteinExistence type="inferred from homology"/>
<dbReference type="GO" id="GO:0000287">
    <property type="term" value="F:magnesium ion binding"/>
    <property type="evidence" value="ECO:0007669"/>
    <property type="project" value="UniProtKB-UniRule"/>
</dbReference>
<evidence type="ECO:0000256" key="8">
    <source>
        <dbReference type="ARBA" id="ARBA00023264"/>
    </source>
</evidence>
<dbReference type="InterPro" id="IPR010946">
    <property type="entry name" value="GGGP_synth"/>
</dbReference>
<dbReference type="AlphaFoldDB" id="A0A7C1IFT6"/>
<dbReference type="PANTHER" id="PTHR40029:SF2">
    <property type="entry name" value="HEPTAPRENYLGLYCERYL PHOSPHATE SYNTHASE"/>
    <property type="match status" value="1"/>
</dbReference>
<keyword evidence="2 10" id="KW-0444">Lipid biosynthesis</keyword>
<evidence type="ECO:0000256" key="3">
    <source>
        <dbReference type="ARBA" id="ARBA00022679"/>
    </source>
</evidence>
<keyword evidence="7 10" id="KW-0594">Phospholipid biosynthesis</keyword>
<evidence type="ECO:0000256" key="9">
    <source>
        <dbReference type="ARBA" id="ARBA00047288"/>
    </source>
</evidence>
<comment type="similarity">
    <text evidence="10">Belongs to the GGGP/HepGP synthase family. Group II subfamily.</text>
</comment>
<comment type="cofactor">
    <cofactor evidence="10">
        <name>Mg(2+)</name>
        <dbReference type="ChEBI" id="CHEBI:18420"/>
    </cofactor>
</comment>
<keyword evidence="1 10" id="KW-0963">Cytoplasm</keyword>
<feature type="binding site" evidence="10">
    <location>
        <begin position="204"/>
        <end position="205"/>
    </location>
    <ligand>
        <name>sn-glycerol 1-phosphate</name>
        <dbReference type="ChEBI" id="CHEBI:57685"/>
    </ligand>
</feature>
<evidence type="ECO:0000256" key="6">
    <source>
        <dbReference type="ARBA" id="ARBA00023098"/>
    </source>
</evidence>
<keyword evidence="4 10" id="KW-0479">Metal-binding</keyword>
<comment type="catalytic activity">
    <reaction evidence="9 10">
        <text>sn-glycerol 1-phosphate + (2E,6E,10E)-geranylgeranyl diphosphate = sn-3-O-(geranylgeranyl)glycerol 1-phosphate + diphosphate</text>
        <dbReference type="Rhea" id="RHEA:23404"/>
        <dbReference type="ChEBI" id="CHEBI:33019"/>
        <dbReference type="ChEBI" id="CHEBI:57677"/>
        <dbReference type="ChEBI" id="CHEBI:57685"/>
        <dbReference type="ChEBI" id="CHEBI:58756"/>
        <dbReference type="EC" id="2.5.1.41"/>
    </reaction>
</comment>
<dbReference type="InterPro" id="IPR039074">
    <property type="entry name" value="GGGP/HepGP_synthase_I"/>
</dbReference>
<dbReference type="InterPro" id="IPR038597">
    <property type="entry name" value="GGGP/HepGP_synthase_sf"/>
</dbReference>
<evidence type="ECO:0000256" key="5">
    <source>
        <dbReference type="ARBA" id="ARBA00022842"/>
    </source>
</evidence>
<dbReference type="GO" id="GO:0005737">
    <property type="term" value="C:cytoplasm"/>
    <property type="evidence" value="ECO:0007669"/>
    <property type="project" value="UniProtKB-SubCell"/>
</dbReference>
<organism evidence="11">
    <name type="scientific">Fervidicoccus fontis</name>
    <dbReference type="NCBI Taxonomy" id="683846"/>
    <lineage>
        <taxon>Archaea</taxon>
        <taxon>Thermoproteota</taxon>
        <taxon>Thermoprotei</taxon>
        <taxon>Fervidicoccales</taxon>
        <taxon>Fervidicoccaceae</taxon>
        <taxon>Fervidicoccus</taxon>
    </lineage>
</organism>
<gene>
    <name evidence="11" type="ORF">ENO04_04370</name>
</gene>
<dbReference type="GO" id="GO:0047294">
    <property type="term" value="F:phosphoglycerol geranylgeranyltransferase activity"/>
    <property type="evidence" value="ECO:0007669"/>
    <property type="project" value="UniProtKB-UniRule"/>
</dbReference>
<protein>
    <recommendedName>
        <fullName evidence="10">Geranylgeranylglyceryl phosphate synthase</fullName>
        <shortName evidence="10">GGGP synthase</shortName>
        <shortName evidence="10">GGGPS</shortName>
        <ecNumber evidence="10">2.5.1.41</ecNumber>
    </recommendedName>
    <alternativeName>
        <fullName evidence="10">(S)-3-O-geranylgeranylglyceryl phosphate synthase</fullName>
    </alternativeName>
    <alternativeName>
        <fullName evidence="10">Phosphoglycerol geranylgeranyltransferase</fullName>
    </alternativeName>
</protein>
<dbReference type="NCBIfam" id="NF003198">
    <property type="entry name" value="PRK04169.1-2"/>
    <property type="match status" value="1"/>
</dbReference>
<dbReference type="GO" id="GO:0120536">
    <property type="term" value="F:heptaprenylglyceryl phosphate synthase activity"/>
    <property type="evidence" value="ECO:0007669"/>
    <property type="project" value="UniProtKB-ARBA"/>
</dbReference>
<dbReference type="NCBIfam" id="TIGR01768">
    <property type="entry name" value="GGGP-family"/>
    <property type="match status" value="1"/>
</dbReference>
<comment type="pathway">
    <text evidence="10">Membrane lipid metabolism; glycerophospholipid metabolism.</text>
</comment>
<dbReference type="PANTHER" id="PTHR40029">
    <property type="match status" value="1"/>
</dbReference>
<evidence type="ECO:0000313" key="11">
    <source>
        <dbReference type="EMBL" id="HDS10831.1"/>
    </source>
</evidence>
<keyword evidence="8 10" id="KW-1208">Phospholipid metabolism</keyword>
<feature type="binding site" evidence="10">
    <location>
        <position position="25"/>
    </location>
    <ligand>
        <name>Mg(2+)</name>
        <dbReference type="ChEBI" id="CHEBI:18420"/>
    </ligand>
</feature>
<evidence type="ECO:0000256" key="10">
    <source>
        <dbReference type="HAMAP-Rule" id="MF_00112"/>
    </source>
</evidence>
<keyword evidence="6 10" id="KW-0443">Lipid metabolism</keyword>
<feature type="binding site" evidence="10">
    <location>
        <begin position="172"/>
        <end position="178"/>
    </location>
    <ligand>
        <name>sn-glycerol 1-phosphate</name>
        <dbReference type="ChEBI" id="CHEBI:57685"/>
    </ligand>
</feature>
<feature type="binding site" evidence="10">
    <location>
        <position position="54"/>
    </location>
    <ligand>
        <name>Mg(2+)</name>
        <dbReference type="ChEBI" id="CHEBI:18420"/>
    </ligand>
</feature>